<evidence type="ECO:0000256" key="7">
    <source>
        <dbReference type="SAM" id="MobiDB-lite"/>
    </source>
</evidence>
<evidence type="ECO:0000256" key="6">
    <source>
        <dbReference type="ARBA" id="ARBA00023136"/>
    </source>
</evidence>
<feature type="domain" description="Mce/MlaD" evidence="9">
    <location>
        <begin position="286"/>
        <end position="392"/>
    </location>
</feature>
<comment type="subcellular location">
    <subcellularLocation>
        <location evidence="1">Cell inner membrane</location>
    </subcellularLocation>
</comment>
<keyword evidence="6 8" id="KW-0472">Membrane</keyword>
<evidence type="ECO:0000256" key="5">
    <source>
        <dbReference type="ARBA" id="ARBA00022989"/>
    </source>
</evidence>
<evidence type="ECO:0000256" key="4">
    <source>
        <dbReference type="ARBA" id="ARBA00022692"/>
    </source>
</evidence>
<comment type="caution">
    <text evidence="10">The sequence shown here is derived from an EMBL/GenBank/DDBJ whole genome shotgun (WGS) entry which is preliminary data.</text>
</comment>
<keyword evidence="5 8" id="KW-1133">Transmembrane helix</keyword>
<protein>
    <submittedName>
        <fullName evidence="10">MlaD family protein</fullName>
    </submittedName>
</protein>
<evidence type="ECO:0000313" key="10">
    <source>
        <dbReference type="EMBL" id="MEL0554974.1"/>
    </source>
</evidence>
<keyword evidence="2" id="KW-1003">Cell membrane</keyword>
<evidence type="ECO:0000256" key="1">
    <source>
        <dbReference type="ARBA" id="ARBA00004533"/>
    </source>
</evidence>
<evidence type="ECO:0000256" key="2">
    <source>
        <dbReference type="ARBA" id="ARBA00022475"/>
    </source>
</evidence>
<dbReference type="InterPro" id="IPR003399">
    <property type="entry name" value="Mce/MlaD"/>
</dbReference>
<reference evidence="10 11" key="1">
    <citation type="submission" date="2024-04" db="EMBL/GenBank/DDBJ databases">
        <title>Two novel Raoultella species associated with bleeding cankers of broadleaf hosts, Raoultella scottia sp. nov. and Raoultella lignicola sp. nov.</title>
        <authorList>
            <person name="Brady C.L."/>
        </authorList>
    </citation>
    <scope>NUCLEOTIDE SEQUENCE [LARGE SCALE GENOMIC DNA]</scope>
    <source>
        <strain evidence="10 11">TW_WC1a.1</strain>
    </source>
</reference>
<sequence length="544" mass="59894">MKRPVSGTPLFYYGRWRNALIWLLPVIAFVVAMSMVIQARLTIGPEVVIAFRSAAGLEAGKTAVKYKDVTVGIVKEITLSPDNSQVLVRVTLARNAQNLARADTRFWVVRPRVGISGVSGIDTLLSGAYIGADRGKSEENRYRFTGMETPPAIVNDMAGSQFMLEADDLGSLDINAPVYYRRIPVGRITSYQLRKDGKGIDLNVFIDAPYDRLVTADSRFWNASGVDLSVGSDGFQLKTQTVAAIMAGGIAFSSPENPTQGVIHKQTRYKLAADEETAMAPADGPPVRFQLRFEHTLHGLNVGAPVEFSSVRIGRVASVELDYNPEGYRFPTIVDIEVYPSRMGHVLEKLPEPTGDTDLNTVIFTREMIAHGLRAQATSSSLLTGQLYISLDFIPDAPKVKFDATKRPVELPTVNGGLTILQDQLTDIARKINKMPLDQIGNNMNNTLLELNKTLRMVNSQSLPAANHLMQQTQRTTQDVHNLLAEDSPLMINLLQSLQETTRTLRAVRGLTNQLDRRPESLLQGRAADASLDEPRSRKAGEQP</sequence>
<dbReference type="PANTHER" id="PTHR30462">
    <property type="entry name" value="INTERMEMBRANE TRANSPORT PROTEIN PQIB-RELATED"/>
    <property type="match status" value="1"/>
</dbReference>
<organism evidence="10 11">
    <name type="scientific">Raoultella lignicola</name>
    <dbReference type="NCBI Taxonomy" id="3040939"/>
    <lineage>
        <taxon>Bacteria</taxon>
        <taxon>Pseudomonadati</taxon>
        <taxon>Pseudomonadota</taxon>
        <taxon>Gammaproteobacteria</taxon>
        <taxon>Enterobacterales</taxon>
        <taxon>Enterobacteriaceae</taxon>
        <taxon>Klebsiella/Raoultella group</taxon>
        <taxon>Raoultella</taxon>
    </lineage>
</organism>
<feature type="domain" description="Mce/MlaD" evidence="9">
    <location>
        <begin position="44"/>
        <end position="132"/>
    </location>
</feature>
<dbReference type="InterPro" id="IPR051800">
    <property type="entry name" value="PqiA-PqiB_transport"/>
</dbReference>
<feature type="transmembrane region" description="Helical" evidence="8">
    <location>
        <begin position="20"/>
        <end position="37"/>
    </location>
</feature>
<gene>
    <name evidence="10" type="ORF">QFI96_025165</name>
</gene>
<dbReference type="Proteomes" id="UP001312893">
    <property type="component" value="Unassembled WGS sequence"/>
</dbReference>
<feature type="domain" description="Mce/MlaD" evidence="9">
    <location>
        <begin position="160"/>
        <end position="219"/>
    </location>
</feature>
<keyword evidence="3" id="KW-0997">Cell inner membrane</keyword>
<accession>A0ABU9FF04</accession>
<feature type="region of interest" description="Disordered" evidence="7">
    <location>
        <begin position="516"/>
        <end position="544"/>
    </location>
</feature>
<name>A0ABU9FF04_9ENTR</name>
<evidence type="ECO:0000259" key="9">
    <source>
        <dbReference type="Pfam" id="PF02470"/>
    </source>
</evidence>
<evidence type="ECO:0000256" key="8">
    <source>
        <dbReference type="SAM" id="Phobius"/>
    </source>
</evidence>
<dbReference type="Pfam" id="PF02470">
    <property type="entry name" value="MlaD"/>
    <property type="match status" value="3"/>
</dbReference>
<dbReference type="EMBL" id="JARXNK020000106">
    <property type="protein sequence ID" value="MEL0554974.1"/>
    <property type="molecule type" value="Genomic_DNA"/>
</dbReference>
<feature type="compositionally biased region" description="Basic and acidic residues" evidence="7">
    <location>
        <begin position="533"/>
        <end position="544"/>
    </location>
</feature>
<dbReference type="RefSeq" id="WP_123753684.1">
    <property type="nucleotide sequence ID" value="NZ_JARXNK020000106.1"/>
</dbReference>
<keyword evidence="4 8" id="KW-0812">Transmembrane</keyword>
<dbReference type="PANTHER" id="PTHR30462:SF0">
    <property type="entry name" value="INTERMEMBRANE TRANSPORT PROTEIN YEBT"/>
    <property type="match status" value="1"/>
</dbReference>
<keyword evidence="11" id="KW-1185">Reference proteome</keyword>
<proteinExistence type="predicted"/>
<evidence type="ECO:0000256" key="3">
    <source>
        <dbReference type="ARBA" id="ARBA00022519"/>
    </source>
</evidence>
<evidence type="ECO:0000313" key="11">
    <source>
        <dbReference type="Proteomes" id="UP001312893"/>
    </source>
</evidence>